<evidence type="ECO:0000256" key="1">
    <source>
        <dbReference type="SAM" id="SignalP"/>
    </source>
</evidence>
<dbReference type="RefSeq" id="WP_203375622.1">
    <property type="nucleotide sequence ID" value="NZ_JAENHP010000002.1"/>
</dbReference>
<comment type="caution">
    <text evidence="2">The sequence shown here is derived from an EMBL/GenBank/DDBJ whole genome shotgun (WGS) entry which is preliminary data.</text>
</comment>
<dbReference type="Proteomes" id="UP000632138">
    <property type="component" value="Unassembled WGS sequence"/>
</dbReference>
<dbReference type="PROSITE" id="PS51318">
    <property type="entry name" value="TAT"/>
    <property type="match status" value="1"/>
</dbReference>
<feature type="signal peptide" evidence="1">
    <location>
        <begin position="1"/>
        <end position="36"/>
    </location>
</feature>
<proteinExistence type="predicted"/>
<name>A0ABS2A7E7_9ACTN</name>
<gene>
    <name evidence="2" type="ORF">JIG36_09380</name>
</gene>
<feature type="chain" id="PRO_5046936119" evidence="1">
    <location>
        <begin position="37"/>
        <end position="449"/>
    </location>
</feature>
<keyword evidence="3" id="KW-1185">Reference proteome</keyword>
<reference evidence="2 3" key="1">
    <citation type="submission" date="2021-01" db="EMBL/GenBank/DDBJ databases">
        <title>Actinoplanes sp. nov. LDG1-06 isolated from lichen.</title>
        <authorList>
            <person name="Saeng-In P."/>
            <person name="Phongsopitanun W."/>
            <person name="Kanchanasin P."/>
            <person name="Yuki M."/>
            <person name="Kudo T."/>
            <person name="Ohkuma M."/>
            <person name="Tanasupawat S."/>
        </authorList>
    </citation>
    <scope>NUCLEOTIDE SEQUENCE [LARGE SCALE GENOMIC DNA]</scope>
    <source>
        <strain evidence="2 3">LDG1-06</strain>
    </source>
</reference>
<accession>A0ABS2A7E7</accession>
<keyword evidence="1" id="KW-0732">Signal</keyword>
<organism evidence="2 3">
    <name type="scientific">Paractinoplanes ovalisporus</name>
    <dbReference type="NCBI Taxonomy" id="2810368"/>
    <lineage>
        <taxon>Bacteria</taxon>
        <taxon>Bacillati</taxon>
        <taxon>Actinomycetota</taxon>
        <taxon>Actinomycetes</taxon>
        <taxon>Micromonosporales</taxon>
        <taxon>Micromonosporaceae</taxon>
        <taxon>Paractinoplanes</taxon>
    </lineage>
</organism>
<dbReference type="SUPFAM" id="SSF50978">
    <property type="entry name" value="WD40 repeat-like"/>
    <property type="match status" value="1"/>
</dbReference>
<sequence length="449" mass="45294">MTHPRSSRRRRVAALAACAVATTGFSVATGAGVASAAPNTYRTLSVTADGSGYVLTNTGGGTYAFGSVRYRGNPAGFTGDIVGVSATADGSGYAVISSRGQVYAYGSVTYRGNPTGFTGDIAGISVTADGSGYAAISTAGQVYAYGSVQYRGNPVGYSGRMTGISTTANGSGYAAISSAGQVYAYGSVTYRGNPAGFSGPIVGVSTTANGSGYAAISSTGQVYAYGTVQYRGNPTGFTNGISGISVTGNGSGYAAVSGIGQVYAYGTVAHRGNADPGTTTPGNLGSRIVATATAELNNSGHNNVARPSKCNFYSGDLKAGPTLCTGPNKESWRSQDWCADFTRWVWRQAGASVSGLGSGAVSFKKYGDARRTWVSGAGLTGVQPGDAIVYDVNRDSSWASHVGIVAAVGPTTVTTIDGNFSGGKIVRSTYTRGGKFGSKTVSGYARPVA</sequence>
<evidence type="ECO:0000313" key="3">
    <source>
        <dbReference type="Proteomes" id="UP000632138"/>
    </source>
</evidence>
<dbReference type="SUPFAM" id="SSF54001">
    <property type="entry name" value="Cysteine proteinases"/>
    <property type="match status" value="1"/>
</dbReference>
<evidence type="ECO:0000313" key="2">
    <source>
        <dbReference type="EMBL" id="MBM2615765.1"/>
    </source>
</evidence>
<protein>
    <submittedName>
        <fullName evidence="2">CHAP domain-containing protein</fullName>
    </submittedName>
</protein>
<dbReference type="InterPro" id="IPR036322">
    <property type="entry name" value="WD40_repeat_dom_sf"/>
</dbReference>
<dbReference type="Gene3D" id="3.90.1720.10">
    <property type="entry name" value="endopeptidase domain like (from Nostoc punctiforme)"/>
    <property type="match status" value="1"/>
</dbReference>
<dbReference type="InterPro" id="IPR006311">
    <property type="entry name" value="TAT_signal"/>
</dbReference>
<dbReference type="EMBL" id="JAENHP010000002">
    <property type="protein sequence ID" value="MBM2615765.1"/>
    <property type="molecule type" value="Genomic_DNA"/>
</dbReference>
<dbReference type="InterPro" id="IPR038765">
    <property type="entry name" value="Papain-like_cys_pep_sf"/>
</dbReference>